<dbReference type="AlphaFoldDB" id="A0A0M3HUE0"/>
<protein>
    <submittedName>
        <fullName evidence="3">Ovule protein</fullName>
    </submittedName>
</protein>
<evidence type="ECO:0000313" key="2">
    <source>
        <dbReference type="Proteomes" id="UP000036681"/>
    </source>
</evidence>
<sequence>MSVFVGTENKSNLRKHDAPSTPQMEHYQSEATEYRHRIAECSLLQMHSERRIRCHRFHVHLLMAKCKEEDSSDTISTLS</sequence>
<organism evidence="2 3">
    <name type="scientific">Ascaris lumbricoides</name>
    <name type="common">Giant roundworm</name>
    <dbReference type="NCBI Taxonomy" id="6252"/>
    <lineage>
        <taxon>Eukaryota</taxon>
        <taxon>Metazoa</taxon>
        <taxon>Ecdysozoa</taxon>
        <taxon>Nematoda</taxon>
        <taxon>Chromadorea</taxon>
        <taxon>Rhabditida</taxon>
        <taxon>Spirurina</taxon>
        <taxon>Ascaridomorpha</taxon>
        <taxon>Ascaridoidea</taxon>
        <taxon>Ascarididae</taxon>
        <taxon>Ascaris</taxon>
    </lineage>
</organism>
<dbReference type="WBParaSite" id="ALUE_0000639801-mRNA-1">
    <property type="protein sequence ID" value="ALUE_0000639801-mRNA-1"/>
    <property type="gene ID" value="ALUE_0000639801"/>
</dbReference>
<evidence type="ECO:0000313" key="3">
    <source>
        <dbReference type="WBParaSite" id="ALUE_0000639801-mRNA-1"/>
    </source>
</evidence>
<accession>A0A0M3HUE0</accession>
<reference evidence="3" key="1">
    <citation type="submission" date="2017-02" db="UniProtKB">
        <authorList>
            <consortium name="WormBaseParasite"/>
        </authorList>
    </citation>
    <scope>IDENTIFICATION</scope>
</reference>
<evidence type="ECO:0000256" key="1">
    <source>
        <dbReference type="SAM" id="MobiDB-lite"/>
    </source>
</evidence>
<name>A0A0M3HUE0_ASCLU</name>
<dbReference type="Proteomes" id="UP000036681">
    <property type="component" value="Unplaced"/>
</dbReference>
<keyword evidence="2" id="KW-1185">Reference proteome</keyword>
<proteinExistence type="predicted"/>
<feature type="region of interest" description="Disordered" evidence="1">
    <location>
        <begin position="1"/>
        <end position="23"/>
    </location>
</feature>